<protein>
    <submittedName>
        <fullName evidence="7">Branched-chain amino acid ABC transporter permease</fullName>
    </submittedName>
</protein>
<feature type="transmembrane region" description="Helical" evidence="6">
    <location>
        <begin position="82"/>
        <end position="105"/>
    </location>
</feature>
<feature type="transmembrane region" description="Helical" evidence="6">
    <location>
        <begin position="111"/>
        <end position="128"/>
    </location>
</feature>
<evidence type="ECO:0000256" key="3">
    <source>
        <dbReference type="ARBA" id="ARBA00022692"/>
    </source>
</evidence>
<dbReference type="RefSeq" id="WP_214393287.1">
    <property type="nucleotide sequence ID" value="NZ_JAFLWW010000011.1"/>
</dbReference>
<proteinExistence type="predicted"/>
<sequence length="334" mass="35472">MNRTLSGLLLIFAGAALVLLPLWANSGLVFLAGTTMVVGVFALSWNLLFGYAGLASFGSGGLFSIGAYTMAVMLRGGFEGQFLLLIALSTLAGGAVALAIGIVALRRSTGIFLAILTLALAELLRITLAKIHWVGAEDGIPNIVRPNFSIGLATVDLGRGNHYYWFLCIACALLVALSWWIAHGRFGRTLRTIRLDIERAAFMGVDTHRYRLVAFTISGAIAACAGALFAPWAQIVTPDIGNMMRSTQPILFTLLGGASSFWGPMIGAFLFSAIEFSTRTLVGIQEIITGSILLGVVLLFPTGVAGAWNALIARLTARPRRDEATSAALQPVKE</sequence>
<comment type="caution">
    <text evidence="7">The sequence shown here is derived from an EMBL/GenBank/DDBJ whole genome shotgun (WGS) entry which is preliminary data.</text>
</comment>
<evidence type="ECO:0000256" key="2">
    <source>
        <dbReference type="ARBA" id="ARBA00022475"/>
    </source>
</evidence>
<dbReference type="AlphaFoldDB" id="A0A9X1AH07"/>
<dbReference type="Pfam" id="PF02653">
    <property type="entry name" value="BPD_transp_2"/>
    <property type="match status" value="1"/>
</dbReference>
<gene>
    <name evidence="7" type="ORF">J1C56_28155</name>
</gene>
<accession>A0A9X1AH07</accession>
<feature type="transmembrane region" description="Helical" evidence="6">
    <location>
        <begin position="212"/>
        <end position="230"/>
    </location>
</feature>
<keyword evidence="8" id="KW-1185">Reference proteome</keyword>
<dbReference type="CDD" id="cd06581">
    <property type="entry name" value="TM_PBP1_LivM_like"/>
    <property type="match status" value="1"/>
</dbReference>
<keyword evidence="3 6" id="KW-0812">Transmembrane</keyword>
<dbReference type="PANTHER" id="PTHR30482">
    <property type="entry name" value="HIGH-AFFINITY BRANCHED-CHAIN AMINO ACID TRANSPORT SYSTEM PERMEASE"/>
    <property type="match status" value="1"/>
</dbReference>
<evidence type="ECO:0000256" key="6">
    <source>
        <dbReference type="SAM" id="Phobius"/>
    </source>
</evidence>
<dbReference type="EMBL" id="JAFLWW010000011">
    <property type="protein sequence ID" value="MBT1159448.1"/>
    <property type="molecule type" value="Genomic_DNA"/>
</dbReference>
<evidence type="ECO:0000313" key="8">
    <source>
        <dbReference type="Proteomes" id="UP001138921"/>
    </source>
</evidence>
<evidence type="ECO:0000256" key="4">
    <source>
        <dbReference type="ARBA" id="ARBA00022989"/>
    </source>
</evidence>
<reference evidence="7" key="2">
    <citation type="submission" date="2021-03" db="EMBL/GenBank/DDBJ databases">
        <authorList>
            <person name="Artuso I."/>
            <person name="Turrini P."/>
            <person name="Pirolo M."/>
            <person name="Lugli G.A."/>
            <person name="Ventura M."/>
            <person name="Visca P."/>
        </authorList>
    </citation>
    <scope>NUCLEOTIDE SEQUENCE</scope>
    <source>
        <strain evidence="7">LMG 26462</strain>
    </source>
</reference>
<name>A0A9X1AH07_9HYPH</name>
<feature type="transmembrane region" description="Helical" evidence="6">
    <location>
        <begin position="291"/>
        <end position="311"/>
    </location>
</feature>
<feature type="transmembrane region" description="Helical" evidence="6">
    <location>
        <begin position="48"/>
        <end position="70"/>
    </location>
</feature>
<dbReference type="InterPro" id="IPR043428">
    <property type="entry name" value="LivM-like"/>
</dbReference>
<evidence type="ECO:0000313" key="7">
    <source>
        <dbReference type="EMBL" id="MBT1159448.1"/>
    </source>
</evidence>
<keyword evidence="2" id="KW-1003">Cell membrane</keyword>
<dbReference type="Proteomes" id="UP001138921">
    <property type="component" value="Unassembled WGS sequence"/>
</dbReference>
<dbReference type="GO" id="GO:0015658">
    <property type="term" value="F:branched-chain amino acid transmembrane transporter activity"/>
    <property type="evidence" value="ECO:0007669"/>
    <property type="project" value="InterPro"/>
</dbReference>
<dbReference type="GO" id="GO:0005886">
    <property type="term" value="C:plasma membrane"/>
    <property type="evidence" value="ECO:0007669"/>
    <property type="project" value="UniProtKB-SubCell"/>
</dbReference>
<dbReference type="InterPro" id="IPR001851">
    <property type="entry name" value="ABC_transp_permease"/>
</dbReference>
<feature type="transmembrane region" description="Helical" evidence="6">
    <location>
        <begin position="250"/>
        <end position="271"/>
    </location>
</feature>
<keyword evidence="5 6" id="KW-0472">Membrane</keyword>
<dbReference type="PANTHER" id="PTHR30482:SF17">
    <property type="entry name" value="ABC TRANSPORTER ATP-BINDING PROTEIN"/>
    <property type="match status" value="1"/>
</dbReference>
<organism evidence="7 8">
    <name type="scientific">Aminobacter anthyllidis</name>
    <dbReference type="NCBI Taxonomy" id="1035067"/>
    <lineage>
        <taxon>Bacteria</taxon>
        <taxon>Pseudomonadati</taxon>
        <taxon>Pseudomonadota</taxon>
        <taxon>Alphaproteobacteria</taxon>
        <taxon>Hyphomicrobiales</taxon>
        <taxon>Phyllobacteriaceae</taxon>
        <taxon>Aminobacter</taxon>
    </lineage>
</organism>
<evidence type="ECO:0000256" key="5">
    <source>
        <dbReference type="ARBA" id="ARBA00023136"/>
    </source>
</evidence>
<evidence type="ECO:0000256" key="1">
    <source>
        <dbReference type="ARBA" id="ARBA00004651"/>
    </source>
</evidence>
<reference evidence="7" key="1">
    <citation type="journal article" date="2021" name="Microorganisms">
        <title>Phylogenomic Reconstruction and Metabolic Potential of the Genus Aminobacter.</title>
        <authorList>
            <person name="Artuso I."/>
            <person name="Turrini P."/>
            <person name="Pirolo M."/>
            <person name="Lugli G.A."/>
            <person name="Ventura M."/>
            <person name="Visca P."/>
        </authorList>
    </citation>
    <scope>NUCLEOTIDE SEQUENCE</scope>
    <source>
        <strain evidence="7">LMG 26462</strain>
    </source>
</reference>
<keyword evidence="4 6" id="KW-1133">Transmembrane helix</keyword>
<comment type="subcellular location">
    <subcellularLocation>
        <location evidence="1">Cell membrane</location>
        <topology evidence="1">Multi-pass membrane protein</topology>
    </subcellularLocation>
</comment>
<feature type="transmembrane region" description="Helical" evidence="6">
    <location>
        <begin position="163"/>
        <end position="182"/>
    </location>
</feature>